<evidence type="ECO:0000313" key="5">
    <source>
        <dbReference type="Proteomes" id="UP000595663"/>
    </source>
</evidence>
<dbReference type="OrthoDB" id="9768004at2"/>
<dbReference type="PANTHER" id="PTHR23150:SF35">
    <property type="entry name" value="BLL6746 PROTEIN"/>
    <property type="match status" value="1"/>
</dbReference>
<gene>
    <name evidence="4" type="primary">ppkA</name>
    <name evidence="4" type="ORF">AMJAP_0956</name>
</gene>
<dbReference type="PROSITE" id="PS50011">
    <property type="entry name" value="PROTEIN_KINASE_DOM"/>
    <property type="match status" value="1"/>
</dbReference>
<evidence type="ECO:0000259" key="3">
    <source>
        <dbReference type="PROSITE" id="PS50011"/>
    </source>
</evidence>
<dbReference type="SUPFAM" id="SSF56112">
    <property type="entry name" value="Protein kinase-like (PK-like)"/>
    <property type="match status" value="1"/>
</dbReference>
<protein>
    <submittedName>
        <fullName evidence="4">Serine/threonine-protein kinase PpkA</fullName>
        <ecNumber evidence="4">2.7.11.1</ecNumber>
    </submittedName>
</protein>
<evidence type="ECO:0000256" key="1">
    <source>
        <dbReference type="SAM" id="Coils"/>
    </source>
</evidence>
<proteinExistence type="predicted"/>
<name>A0A7R6P9X7_9GAMM</name>
<keyword evidence="2" id="KW-1133">Transmembrane helix</keyword>
<dbReference type="Gene3D" id="3.90.1580.10">
    <property type="entry name" value="paralog of FGE (formylglycine-generating enzyme)"/>
    <property type="match status" value="1"/>
</dbReference>
<reference evidence="4 5" key="1">
    <citation type="journal article" date="2008" name="Int. J. Syst. Evol. Microbiol.">
        <title>Amphritea japonica sp. nov. and Amphritea balenae sp. nov., isolated from the sediment adjacent to sperm whale carcasses off Kagoshima, Japan.</title>
        <authorList>
            <person name="Miyazaki M."/>
            <person name="Nogi Y."/>
            <person name="Fujiwara Y."/>
            <person name="Kawato M."/>
            <person name="Nagahama T."/>
            <person name="Kubokawa K."/>
            <person name="Horikoshi K."/>
        </authorList>
    </citation>
    <scope>NUCLEOTIDE SEQUENCE [LARGE SCALE GENOMIC DNA]</scope>
    <source>
        <strain evidence="4 5">ATCC BAA-1530</strain>
    </source>
</reference>
<feature type="coiled-coil region" evidence="1">
    <location>
        <begin position="342"/>
        <end position="376"/>
    </location>
</feature>
<dbReference type="Pfam" id="PF00069">
    <property type="entry name" value="Pkinase"/>
    <property type="match status" value="1"/>
</dbReference>
<dbReference type="SMART" id="SM00220">
    <property type="entry name" value="S_TKc"/>
    <property type="match status" value="1"/>
</dbReference>
<keyword evidence="4" id="KW-0418">Kinase</keyword>
<dbReference type="InterPro" id="IPR016187">
    <property type="entry name" value="CTDL_fold"/>
</dbReference>
<keyword evidence="4" id="KW-0808">Transferase</keyword>
<keyword evidence="5" id="KW-1185">Reference proteome</keyword>
<organism evidence="4 5">
    <name type="scientific">Amphritea japonica ATCC BAA-1530</name>
    <dbReference type="NCBI Taxonomy" id="1278309"/>
    <lineage>
        <taxon>Bacteria</taxon>
        <taxon>Pseudomonadati</taxon>
        <taxon>Pseudomonadota</taxon>
        <taxon>Gammaproteobacteria</taxon>
        <taxon>Oceanospirillales</taxon>
        <taxon>Oceanospirillaceae</taxon>
        <taxon>Amphritea</taxon>
    </lineage>
</organism>
<accession>A0A7R6P9X7</accession>
<dbReference type="InterPro" id="IPR051043">
    <property type="entry name" value="Sulfatase_Mod_Factor_Kinase"/>
</dbReference>
<dbReference type="EC" id="2.7.11.1" evidence="4"/>
<dbReference type="GO" id="GO:0005524">
    <property type="term" value="F:ATP binding"/>
    <property type="evidence" value="ECO:0007669"/>
    <property type="project" value="InterPro"/>
</dbReference>
<evidence type="ECO:0000256" key="2">
    <source>
        <dbReference type="SAM" id="Phobius"/>
    </source>
</evidence>
<dbReference type="KEGG" id="ajp:AMJAP_0956"/>
<dbReference type="AlphaFoldDB" id="A0A7R6P9X7"/>
<dbReference type="PANTHER" id="PTHR23150">
    <property type="entry name" value="SULFATASE MODIFYING FACTOR 1, 2"/>
    <property type="match status" value="1"/>
</dbReference>
<dbReference type="InterPro" id="IPR005532">
    <property type="entry name" value="SUMF_dom"/>
</dbReference>
<evidence type="ECO:0000313" key="4">
    <source>
        <dbReference type="EMBL" id="BBB25553.1"/>
    </source>
</evidence>
<dbReference type="InterPro" id="IPR042095">
    <property type="entry name" value="SUMF_sf"/>
</dbReference>
<feature type="domain" description="Protein kinase" evidence="3">
    <location>
        <begin position="28"/>
        <end position="283"/>
    </location>
</feature>
<keyword evidence="1" id="KW-0175">Coiled coil</keyword>
<dbReference type="InterPro" id="IPR011009">
    <property type="entry name" value="Kinase-like_dom_sf"/>
</dbReference>
<dbReference type="GO" id="GO:0120147">
    <property type="term" value="F:formylglycine-generating oxidase activity"/>
    <property type="evidence" value="ECO:0007669"/>
    <property type="project" value="TreeGrafter"/>
</dbReference>
<dbReference type="GO" id="GO:0004674">
    <property type="term" value="F:protein serine/threonine kinase activity"/>
    <property type="evidence" value="ECO:0007669"/>
    <property type="project" value="UniProtKB-EC"/>
</dbReference>
<dbReference type="InterPro" id="IPR000719">
    <property type="entry name" value="Prot_kinase_dom"/>
</dbReference>
<dbReference type="Gene3D" id="1.10.510.10">
    <property type="entry name" value="Transferase(Phosphotransferase) domain 1"/>
    <property type="match status" value="1"/>
</dbReference>
<dbReference type="Proteomes" id="UP000595663">
    <property type="component" value="Chromosome"/>
</dbReference>
<keyword evidence="2" id="KW-0472">Membrane</keyword>
<keyword evidence="2" id="KW-0812">Transmembrane</keyword>
<feature type="transmembrane region" description="Helical" evidence="2">
    <location>
        <begin position="313"/>
        <end position="337"/>
    </location>
</feature>
<dbReference type="EMBL" id="AP014545">
    <property type="protein sequence ID" value="BBB25553.1"/>
    <property type="molecule type" value="Genomic_DNA"/>
</dbReference>
<sequence>MHGMATSNELIYDGLESGQIIGPDHHQFKLTSQLKTNRFGQLWHAEDLSTSLSVPVTLQIFNPALLKHQGFIDSAQKHIVLSKKFKHPHLTEYYGMFRQKGVLLFFAMELMDGLTLEQIISNGQARKLKDNQKKGLLQQLATAIDNAHTGAAQAHKGICPESIFINKQGGVKLADFAFDDAMTIAGELNETPSSHMAYQAPETFHPAPVTVAADIYSFACIVYQLLSGKAPFKPLDDETSRVRKELKKPASLNQNQWEILQSAFSTDPDQRPHKASLLFKQILDTSDENTDEEAPEPLSETPRKRWKLGRLSVPQWSLPALIFCFGFLLGFAIAFFLGSQSTSQVELALNETRAELKQVQEDIAGLQKTLTLERDERTAETEKLQAALNSKINEVDTLHKELLDIKFADPDKLTVFTDQLPEGFKGPQMVIIPRGSFTMGDQQLIGDDNERPAHQVIISNRFALSRNEVTFNDYDYYARTMGRPLPADEGWGRGNRPVINVTWLEAKGYVQWLSLLTGQPYRLPTEAEWEYVARANTNTNYWWGDDLEQERAVCSECGTEWDGRKTAPIASFPPNSWSIHDMNGNVDEWVEDCYQDSYFDAPKDGSAMIDGLCEFRVMRGGSWFDIGRVIRSSSRYRHPPGSKKNSWGFRIALDLPNNTTEE</sequence>
<dbReference type="Pfam" id="PF03781">
    <property type="entry name" value="FGE-sulfatase"/>
    <property type="match status" value="1"/>
</dbReference>
<dbReference type="SUPFAM" id="SSF56436">
    <property type="entry name" value="C-type lectin-like"/>
    <property type="match status" value="1"/>
</dbReference>